<name>A0A1Y6M1B7_ZYMTR</name>
<dbReference type="Gene3D" id="3.40.50.200">
    <property type="entry name" value="Peptidase S8/S53 domain"/>
    <property type="match status" value="1"/>
</dbReference>
<sequence>MSDATKPLEEYIVMPVPTLKELERDQLNSDVLKVDPEADSTESDDEGFVLWLATLSLQDKLDLQTNENIDAVLPDVTLEYDDAEDSLSDAVPSNRARDVEQSVHLTNAPAEKPPSNSTVSRRQVGSSEAVSQGTDSDDARKIISWPPQPTAALGDLRSYAYPATAGSGVRIYVVDNFVDVSSAINLAPDNEWFTAQPPSPPRTPSFRHAGCVTSKIPGLRHGIAKEATIVPVLNSPTMYWTAKQITRVGNEILRRRNQDPNSRHVVNMSWGGKWAPGTNPKYKTDLIRSLRNLASGEAVLVVATGNAGRDHPEFNRIPGTLKPAVPSMILVGGVDNTGLKSLSSQGIPGVAWLDVSAPGAGVPCDFANNDALSGTSFAAPAVAGVAALLLASEHYLDIKAAYANASPDETDGAFVKRWIVGNAWSRTPAGPIVAWNGVVSNIACVAADSQQVIGGSPSLRPRQLAQCPAACPPVPPPCVENGCKGVVTGPPGSDIAECTAAFPGCTCTPQDITPGHCGPVPGPCEEQNCQGAANNGPGSNTAACTAAFVGCLCTPSANTPGYCGPELGPCEQ</sequence>
<evidence type="ECO:0000259" key="7">
    <source>
        <dbReference type="Pfam" id="PF00082"/>
    </source>
</evidence>
<dbReference type="InterPro" id="IPR023828">
    <property type="entry name" value="Peptidase_S8_Ser-AS"/>
</dbReference>
<protein>
    <recommendedName>
        <fullName evidence="7">Peptidase S8/S53 domain-containing protein</fullName>
    </recommendedName>
</protein>
<dbReference type="GO" id="GO:0006508">
    <property type="term" value="P:proteolysis"/>
    <property type="evidence" value="ECO:0007669"/>
    <property type="project" value="UniProtKB-KW"/>
</dbReference>
<evidence type="ECO:0000313" key="9">
    <source>
        <dbReference type="Proteomes" id="UP000215453"/>
    </source>
</evidence>
<feature type="active site" description="Charge relay system" evidence="5">
    <location>
        <position position="208"/>
    </location>
</feature>
<feature type="region of interest" description="Disordered" evidence="6">
    <location>
        <begin position="85"/>
        <end position="146"/>
    </location>
</feature>
<feature type="domain" description="Peptidase S8/S53" evidence="7">
    <location>
        <begin position="220"/>
        <end position="419"/>
    </location>
</feature>
<evidence type="ECO:0000313" key="8">
    <source>
        <dbReference type="EMBL" id="SMY30444.1"/>
    </source>
</evidence>
<feature type="compositionally biased region" description="Polar residues" evidence="6">
    <location>
        <begin position="114"/>
        <end position="134"/>
    </location>
</feature>
<proteinExistence type="inferred from homology"/>
<dbReference type="PROSITE" id="PS00138">
    <property type="entry name" value="SUBTILASE_SER"/>
    <property type="match status" value="1"/>
</dbReference>
<dbReference type="PANTHER" id="PTHR43806:SF11">
    <property type="entry name" value="CEREVISIN-RELATED"/>
    <property type="match status" value="1"/>
</dbReference>
<dbReference type="InterPro" id="IPR015500">
    <property type="entry name" value="Peptidase_S8_subtilisin-rel"/>
</dbReference>
<keyword evidence="4 5" id="KW-0720">Serine protease</keyword>
<reference evidence="8 9" key="1">
    <citation type="submission" date="2016-10" db="EMBL/GenBank/DDBJ databases">
        <authorList>
            <person name="Varghese N."/>
        </authorList>
    </citation>
    <scope>NUCLEOTIDE SEQUENCE [LARGE SCALE GENOMIC DNA]</scope>
</reference>
<evidence type="ECO:0000256" key="6">
    <source>
        <dbReference type="SAM" id="MobiDB-lite"/>
    </source>
</evidence>
<accession>A0A1Y6M1B7</accession>
<comment type="similarity">
    <text evidence="1 5">Belongs to the peptidase S8 family.</text>
</comment>
<dbReference type="InterPro" id="IPR050131">
    <property type="entry name" value="Peptidase_S8_subtilisin-like"/>
</dbReference>
<evidence type="ECO:0000256" key="5">
    <source>
        <dbReference type="PROSITE-ProRule" id="PRU01240"/>
    </source>
</evidence>
<evidence type="ECO:0000256" key="1">
    <source>
        <dbReference type="ARBA" id="ARBA00011073"/>
    </source>
</evidence>
<dbReference type="Pfam" id="PF00082">
    <property type="entry name" value="Peptidase_S8"/>
    <property type="match status" value="1"/>
</dbReference>
<keyword evidence="2 5" id="KW-0645">Protease</keyword>
<dbReference type="EMBL" id="LT882693">
    <property type="protein sequence ID" value="SMY30444.1"/>
    <property type="molecule type" value="Genomic_DNA"/>
</dbReference>
<keyword evidence="3 5" id="KW-0378">Hydrolase</keyword>
<dbReference type="GO" id="GO:0004252">
    <property type="term" value="F:serine-type endopeptidase activity"/>
    <property type="evidence" value="ECO:0007669"/>
    <property type="project" value="UniProtKB-UniRule"/>
</dbReference>
<dbReference type="PROSITE" id="PS51892">
    <property type="entry name" value="SUBTILASE"/>
    <property type="match status" value="1"/>
</dbReference>
<organism evidence="8 9">
    <name type="scientific">Zymoseptoria tritici ST99CH_1A5</name>
    <dbReference type="NCBI Taxonomy" id="1276529"/>
    <lineage>
        <taxon>Eukaryota</taxon>
        <taxon>Fungi</taxon>
        <taxon>Dikarya</taxon>
        <taxon>Ascomycota</taxon>
        <taxon>Pezizomycotina</taxon>
        <taxon>Dothideomycetes</taxon>
        <taxon>Dothideomycetidae</taxon>
        <taxon>Mycosphaerellales</taxon>
        <taxon>Mycosphaerellaceae</taxon>
        <taxon>Zymoseptoria</taxon>
    </lineage>
</organism>
<feature type="active site" description="Charge relay system" evidence="5">
    <location>
        <position position="175"/>
    </location>
</feature>
<dbReference type="AlphaFoldDB" id="A0A1Y6M1B7"/>
<evidence type="ECO:0000256" key="4">
    <source>
        <dbReference type="ARBA" id="ARBA00022825"/>
    </source>
</evidence>
<evidence type="ECO:0000256" key="3">
    <source>
        <dbReference type="ARBA" id="ARBA00022801"/>
    </source>
</evidence>
<evidence type="ECO:0000256" key="2">
    <source>
        <dbReference type="ARBA" id="ARBA00022670"/>
    </source>
</evidence>
<gene>
    <name evidence="8" type="ORF">ZT1A5_G11897</name>
</gene>
<dbReference type="PRINTS" id="PR00723">
    <property type="entry name" value="SUBTILISIN"/>
</dbReference>
<dbReference type="InterPro" id="IPR000209">
    <property type="entry name" value="Peptidase_S8/S53_dom"/>
</dbReference>
<dbReference type="Proteomes" id="UP000215453">
    <property type="component" value="Chromosome 18"/>
</dbReference>
<feature type="active site" description="Charge relay system" evidence="5">
    <location>
        <position position="376"/>
    </location>
</feature>
<dbReference type="SUPFAM" id="SSF52743">
    <property type="entry name" value="Subtilisin-like"/>
    <property type="match status" value="1"/>
</dbReference>
<dbReference type="InterPro" id="IPR036852">
    <property type="entry name" value="Peptidase_S8/S53_dom_sf"/>
</dbReference>
<dbReference type="PANTHER" id="PTHR43806">
    <property type="entry name" value="PEPTIDASE S8"/>
    <property type="match status" value="1"/>
</dbReference>